<dbReference type="AlphaFoldDB" id="A0A4C1WEL7"/>
<name>A0A4C1WEL7_EUMVA</name>
<sequence length="114" mass="12727">MDLTPSGLVQYEEENAKDHRHPCVNYVRGQRLNIFYESDCFNVSPIILGRHTKQPSAADFHMDTHNAVARVDEVSTDLSISTNWQGLTGKKVRPGMEMYLAAINQHVTGASEAP</sequence>
<comment type="caution">
    <text evidence="1">The sequence shown here is derived from an EMBL/GenBank/DDBJ whole genome shotgun (WGS) entry which is preliminary data.</text>
</comment>
<reference evidence="1 2" key="1">
    <citation type="journal article" date="2019" name="Commun. Biol.">
        <title>The bagworm genome reveals a unique fibroin gene that provides high tensile strength.</title>
        <authorList>
            <person name="Kono N."/>
            <person name="Nakamura H."/>
            <person name="Ohtoshi R."/>
            <person name="Tomita M."/>
            <person name="Numata K."/>
            <person name="Arakawa K."/>
        </authorList>
    </citation>
    <scope>NUCLEOTIDE SEQUENCE [LARGE SCALE GENOMIC DNA]</scope>
</reference>
<evidence type="ECO:0000313" key="2">
    <source>
        <dbReference type="Proteomes" id="UP000299102"/>
    </source>
</evidence>
<dbReference type="Proteomes" id="UP000299102">
    <property type="component" value="Unassembled WGS sequence"/>
</dbReference>
<organism evidence="1 2">
    <name type="scientific">Eumeta variegata</name>
    <name type="common">Bagworm moth</name>
    <name type="synonym">Eumeta japonica</name>
    <dbReference type="NCBI Taxonomy" id="151549"/>
    <lineage>
        <taxon>Eukaryota</taxon>
        <taxon>Metazoa</taxon>
        <taxon>Ecdysozoa</taxon>
        <taxon>Arthropoda</taxon>
        <taxon>Hexapoda</taxon>
        <taxon>Insecta</taxon>
        <taxon>Pterygota</taxon>
        <taxon>Neoptera</taxon>
        <taxon>Endopterygota</taxon>
        <taxon>Lepidoptera</taxon>
        <taxon>Glossata</taxon>
        <taxon>Ditrysia</taxon>
        <taxon>Tineoidea</taxon>
        <taxon>Psychidae</taxon>
        <taxon>Oiketicinae</taxon>
        <taxon>Eumeta</taxon>
    </lineage>
</organism>
<protein>
    <submittedName>
        <fullName evidence="1">Uncharacterized protein</fullName>
    </submittedName>
</protein>
<dbReference type="EMBL" id="BGZK01000533">
    <property type="protein sequence ID" value="GBP48912.1"/>
    <property type="molecule type" value="Genomic_DNA"/>
</dbReference>
<gene>
    <name evidence="1" type="ORF">EVAR_96893_1</name>
</gene>
<accession>A0A4C1WEL7</accession>
<evidence type="ECO:0000313" key="1">
    <source>
        <dbReference type="EMBL" id="GBP48912.1"/>
    </source>
</evidence>
<keyword evidence="2" id="KW-1185">Reference proteome</keyword>
<proteinExistence type="predicted"/>